<evidence type="ECO:0000256" key="6">
    <source>
        <dbReference type="ARBA" id="ARBA00023118"/>
    </source>
</evidence>
<evidence type="ECO:0000256" key="7">
    <source>
        <dbReference type="ARBA" id="ARBA00023125"/>
    </source>
</evidence>
<dbReference type="NCBIfam" id="TIGR00287">
    <property type="entry name" value="cas1"/>
    <property type="match status" value="1"/>
</dbReference>
<gene>
    <name evidence="8" type="primary">cas1f</name>
    <name evidence="8" type="ORF">ACFO4O_12400</name>
</gene>
<sequence length="294" mass="33177">MDIDVLPSKRSGLYFLEHCKVSQSDERVTYSMQRNQNLTQFYSIPVQNTSCILLGSGTSISQAAARMLGDAGVMVGFTGGDGTPLFMASQSEYRPNEFFYAFLAKWQDDQSRLELSKQFQYARANFVKTAWEKFGYDNDELIFYCNDFANRVEAATDNKRVMAAEANFAKKLYALNAKHLGIKFKREPGKKDRSDDFNSFLDNGNYLAYGLASVVLWTYGIPYQMAVNHGFTRRGALVFDVADIIKDAVIMPSAMKSASEGLFQSDMRKSCVKNIKDTRALDYLFTEIKSIVLS</sequence>
<evidence type="ECO:0000313" key="9">
    <source>
        <dbReference type="Proteomes" id="UP001595897"/>
    </source>
</evidence>
<protein>
    <submittedName>
        <fullName evidence="8">Type I-F CRISPR-associated endonuclease Cas1f</fullName>
    </submittedName>
</protein>
<evidence type="ECO:0000256" key="1">
    <source>
        <dbReference type="ARBA" id="ARBA00022722"/>
    </source>
</evidence>
<dbReference type="InterPro" id="IPR002729">
    <property type="entry name" value="CRISPR-assoc_Cas1"/>
</dbReference>
<evidence type="ECO:0000313" key="8">
    <source>
        <dbReference type="EMBL" id="MFC4700965.1"/>
    </source>
</evidence>
<keyword evidence="5" id="KW-0460">Magnesium</keyword>
<proteinExistence type="predicted"/>
<dbReference type="InterPro" id="IPR019857">
    <property type="entry name" value="CRISPR-assoc_Cas1_YPEST-subtyp"/>
</dbReference>
<keyword evidence="9" id="KW-1185">Reference proteome</keyword>
<dbReference type="GO" id="GO:0004519">
    <property type="term" value="F:endonuclease activity"/>
    <property type="evidence" value="ECO:0007669"/>
    <property type="project" value="UniProtKB-KW"/>
</dbReference>
<evidence type="ECO:0000256" key="3">
    <source>
        <dbReference type="ARBA" id="ARBA00022759"/>
    </source>
</evidence>
<keyword evidence="4" id="KW-0378">Hydrolase</keyword>
<comment type="caution">
    <text evidence="8">The sequence shown here is derived from an EMBL/GenBank/DDBJ whole genome shotgun (WGS) entry which is preliminary data.</text>
</comment>
<dbReference type="InterPro" id="IPR042211">
    <property type="entry name" value="CRISPR-assoc_Cas1_N"/>
</dbReference>
<dbReference type="EMBL" id="JBHSGU010000005">
    <property type="protein sequence ID" value="MFC4700965.1"/>
    <property type="molecule type" value="Genomic_DNA"/>
</dbReference>
<keyword evidence="3 8" id="KW-0255">Endonuclease</keyword>
<keyword evidence="6" id="KW-0051">Antiviral defense</keyword>
<keyword evidence="1" id="KW-0540">Nuclease</keyword>
<dbReference type="Proteomes" id="UP001595897">
    <property type="component" value="Unassembled WGS sequence"/>
</dbReference>
<dbReference type="Gene3D" id="3.100.10.20">
    <property type="entry name" value="CRISPR-associated endonuclease Cas1, N-terminal domain"/>
    <property type="match status" value="1"/>
</dbReference>
<organism evidence="8 9">
    <name type="scientific">Glaciecola siphonariae</name>
    <dbReference type="NCBI Taxonomy" id="521012"/>
    <lineage>
        <taxon>Bacteria</taxon>
        <taxon>Pseudomonadati</taxon>
        <taxon>Pseudomonadota</taxon>
        <taxon>Gammaproteobacteria</taxon>
        <taxon>Alteromonadales</taxon>
        <taxon>Alteromonadaceae</taxon>
        <taxon>Glaciecola</taxon>
    </lineage>
</organism>
<evidence type="ECO:0000256" key="4">
    <source>
        <dbReference type="ARBA" id="ARBA00022801"/>
    </source>
</evidence>
<dbReference type="InterPro" id="IPR042206">
    <property type="entry name" value="CRISPR-assoc_Cas1_C"/>
</dbReference>
<dbReference type="Gene3D" id="1.20.120.920">
    <property type="entry name" value="CRISPR-associated endonuclease Cas1, C-terminal domain"/>
    <property type="match status" value="1"/>
</dbReference>
<reference evidence="9" key="1">
    <citation type="journal article" date="2019" name="Int. J. Syst. Evol. Microbiol.">
        <title>The Global Catalogue of Microorganisms (GCM) 10K type strain sequencing project: providing services to taxonomists for standard genome sequencing and annotation.</title>
        <authorList>
            <consortium name="The Broad Institute Genomics Platform"/>
            <consortium name="The Broad Institute Genome Sequencing Center for Infectious Disease"/>
            <person name="Wu L."/>
            <person name="Ma J."/>
        </authorList>
    </citation>
    <scope>NUCLEOTIDE SEQUENCE [LARGE SCALE GENOMIC DNA]</scope>
    <source>
        <strain evidence="9">KACC 12507</strain>
    </source>
</reference>
<keyword evidence="7" id="KW-0238">DNA-binding</keyword>
<dbReference type="NCBIfam" id="TIGR03637">
    <property type="entry name" value="cas1_YPEST"/>
    <property type="match status" value="1"/>
</dbReference>
<accession>A0ABV9LXF1</accession>
<keyword evidence="2" id="KW-0479">Metal-binding</keyword>
<name>A0ABV9LXF1_9ALTE</name>
<dbReference type="InterPro" id="IPR050646">
    <property type="entry name" value="Cas1"/>
</dbReference>
<dbReference type="PANTHER" id="PTHR34353">
    <property type="entry name" value="CRISPR-ASSOCIATED ENDONUCLEASE CAS1 1"/>
    <property type="match status" value="1"/>
</dbReference>
<evidence type="ECO:0000256" key="5">
    <source>
        <dbReference type="ARBA" id="ARBA00022842"/>
    </source>
</evidence>
<dbReference type="Pfam" id="PF01867">
    <property type="entry name" value="Cas_Cas1"/>
    <property type="match status" value="1"/>
</dbReference>
<dbReference type="RefSeq" id="WP_382408985.1">
    <property type="nucleotide sequence ID" value="NZ_JBHSGU010000005.1"/>
</dbReference>
<dbReference type="PANTHER" id="PTHR34353:SF3">
    <property type="entry name" value="CRISPR-ASSOCIATED ENDONUCLEASE CAS1"/>
    <property type="match status" value="1"/>
</dbReference>
<evidence type="ECO:0000256" key="2">
    <source>
        <dbReference type="ARBA" id="ARBA00022723"/>
    </source>
</evidence>